<dbReference type="GO" id="GO:0006357">
    <property type="term" value="P:regulation of transcription by RNA polymerase II"/>
    <property type="evidence" value="ECO:0007669"/>
    <property type="project" value="TreeGrafter"/>
</dbReference>
<name>A0AAN7WCK7_9PEZI</name>
<dbReference type="Pfam" id="PF11221">
    <property type="entry name" value="Med21"/>
    <property type="match status" value="1"/>
</dbReference>
<evidence type="ECO:0000256" key="3">
    <source>
        <dbReference type="ARBA" id="ARBA00011837"/>
    </source>
</evidence>
<evidence type="ECO:0000256" key="2">
    <source>
        <dbReference type="ARBA" id="ARBA00005770"/>
    </source>
</evidence>
<keyword evidence="7 10" id="KW-0804">Transcription</keyword>
<feature type="region of interest" description="Disordered" evidence="12">
    <location>
        <begin position="32"/>
        <end position="107"/>
    </location>
</feature>
<sequence length="188" mass="20421">MADRLTQLQDAIDNQLTLMYASINYIKTRHPYGDIPGQPSQAPPPAPLPVAAPPAASESLANGNQPAQQPNGPAQTAVSQAVATAQPAASEQQREQQALAEPPPERPEAFNTALHELARDLVLQEQQIELLINSLPGLGNSEANQGRRMRELEAELREVEMERAKAEDERERMVDALGEVLAGTRRVP</sequence>
<keyword evidence="8 10" id="KW-0539">Nucleus</keyword>
<feature type="compositionally biased region" description="Low complexity" evidence="12">
    <location>
        <begin position="53"/>
        <end position="100"/>
    </location>
</feature>
<dbReference type="EMBL" id="JAVRQU010000007">
    <property type="protein sequence ID" value="KAK5700552.1"/>
    <property type="molecule type" value="Genomic_DNA"/>
</dbReference>
<dbReference type="PANTHER" id="PTHR13381:SF0">
    <property type="entry name" value="MEDIATOR OF RNA POLYMERASE II TRANSCRIPTION SUBUNIT 21"/>
    <property type="match status" value="1"/>
</dbReference>
<comment type="similarity">
    <text evidence="2 10">Belongs to the Mediator complex subunit 21 family.</text>
</comment>
<evidence type="ECO:0000313" key="14">
    <source>
        <dbReference type="Proteomes" id="UP001310594"/>
    </source>
</evidence>
<dbReference type="InterPro" id="IPR037212">
    <property type="entry name" value="Med7/Med21-like"/>
</dbReference>
<gene>
    <name evidence="13" type="primary">SRB7</name>
    <name evidence="13" type="ORF">LTR97_005069</name>
</gene>
<comment type="subcellular location">
    <subcellularLocation>
        <location evidence="1 10">Nucleus</location>
    </subcellularLocation>
</comment>
<evidence type="ECO:0000256" key="10">
    <source>
        <dbReference type="RuleBase" id="RU366036"/>
    </source>
</evidence>
<dbReference type="GO" id="GO:0003712">
    <property type="term" value="F:transcription coregulator activity"/>
    <property type="evidence" value="ECO:0007669"/>
    <property type="project" value="TreeGrafter"/>
</dbReference>
<evidence type="ECO:0000256" key="4">
    <source>
        <dbReference type="ARBA" id="ARBA00019691"/>
    </source>
</evidence>
<organism evidence="13 14">
    <name type="scientific">Elasticomyces elasticus</name>
    <dbReference type="NCBI Taxonomy" id="574655"/>
    <lineage>
        <taxon>Eukaryota</taxon>
        <taxon>Fungi</taxon>
        <taxon>Dikarya</taxon>
        <taxon>Ascomycota</taxon>
        <taxon>Pezizomycotina</taxon>
        <taxon>Dothideomycetes</taxon>
        <taxon>Dothideomycetidae</taxon>
        <taxon>Mycosphaerellales</taxon>
        <taxon>Teratosphaeriaceae</taxon>
        <taxon>Elasticomyces</taxon>
    </lineage>
</organism>
<accession>A0AAN7WCK7</accession>
<dbReference type="AlphaFoldDB" id="A0AAN7WCK7"/>
<feature type="coiled-coil region" evidence="11">
    <location>
        <begin position="142"/>
        <end position="176"/>
    </location>
</feature>
<protein>
    <recommendedName>
        <fullName evidence="4 10">Mediator of RNA polymerase II transcription subunit 21</fullName>
    </recommendedName>
</protein>
<evidence type="ECO:0000256" key="11">
    <source>
        <dbReference type="SAM" id="Coils"/>
    </source>
</evidence>
<dbReference type="Proteomes" id="UP001310594">
    <property type="component" value="Unassembled WGS sequence"/>
</dbReference>
<dbReference type="Gene3D" id="6.10.280.10">
    <property type="entry name" value="Mediator complex, subunit Med21"/>
    <property type="match status" value="1"/>
</dbReference>
<keyword evidence="11" id="KW-0175">Coiled coil</keyword>
<dbReference type="SUPFAM" id="SSF140718">
    <property type="entry name" value="Mediator hinge subcomplex-like"/>
    <property type="match status" value="1"/>
</dbReference>
<evidence type="ECO:0000256" key="1">
    <source>
        <dbReference type="ARBA" id="ARBA00004123"/>
    </source>
</evidence>
<comment type="function">
    <text evidence="9 10">Component of the Mediator complex, a coactivator involved in the regulated transcription of nearly all RNA polymerase II-dependent genes. Mediator functions as a bridge to convey information from gene-specific regulatory proteins to the basal RNA polymerase II transcription machinery. Mediator is recruited to promoters by direct interactions with regulatory proteins and serves as a scaffold for the assembly of a functional preinitiation complex with RNA polymerase II and the general transcription factors.</text>
</comment>
<dbReference type="GO" id="GO:0016592">
    <property type="term" value="C:mediator complex"/>
    <property type="evidence" value="ECO:0007669"/>
    <property type="project" value="UniProtKB-UniRule"/>
</dbReference>
<keyword evidence="5 10" id="KW-0805">Transcription regulation</keyword>
<dbReference type="InterPro" id="IPR021384">
    <property type="entry name" value="Mediator_Med21"/>
</dbReference>
<evidence type="ECO:0000256" key="9">
    <source>
        <dbReference type="ARBA" id="ARBA00025687"/>
    </source>
</evidence>
<reference evidence="13" key="1">
    <citation type="submission" date="2023-08" db="EMBL/GenBank/DDBJ databases">
        <title>Black Yeasts Isolated from many extreme environments.</title>
        <authorList>
            <person name="Coleine C."/>
            <person name="Stajich J.E."/>
            <person name="Selbmann L."/>
        </authorList>
    </citation>
    <scope>NUCLEOTIDE SEQUENCE</scope>
    <source>
        <strain evidence="13">CCFEE 5810</strain>
    </source>
</reference>
<comment type="subunit">
    <text evidence="3 10">Component of the Mediator complex.</text>
</comment>
<feature type="compositionally biased region" description="Pro residues" evidence="12">
    <location>
        <begin position="41"/>
        <end position="52"/>
    </location>
</feature>
<evidence type="ECO:0000256" key="8">
    <source>
        <dbReference type="ARBA" id="ARBA00023242"/>
    </source>
</evidence>
<comment type="caution">
    <text evidence="13">The sequence shown here is derived from an EMBL/GenBank/DDBJ whole genome shotgun (WGS) entry which is preliminary data.</text>
</comment>
<evidence type="ECO:0000313" key="13">
    <source>
        <dbReference type="EMBL" id="KAK5700552.1"/>
    </source>
</evidence>
<keyword evidence="6 10" id="KW-0010">Activator</keyword>
<proteinExistence type="inferred from homology"/>
<evidence type="ECO:0000256" key="12">
    <source>
        <dbReference type="SAM" id="MobiDB-lite"/>
    </source>
</evidence>
<dbReference type="PANTHER" id="PTHR13381">
    <property type="entry name" value="RNA POLYMERASE II HOLOENZYME COMPONENT SRB7"/>
    <property type="match status" value="1"/>
</dbReference>
<evidence type="ECO:0000256" key="6">
    <source>
        <dbReference type="ARBA" id="ARBA00023159"/>
    </source>
</evidence>
<evidence type="ECO:0000256" key="7">
    <source>
        <dbReference type="ARBA" id="ARBA00023163"/>
    </source>
</evidence>
<evidence type="ECO:0000256" key="5">
    <source>
        <dbReference type="ARBA" id="ARBA00023015"/>
    </source>
</evidence>